<gene>
    <name evidence="1" type="ORF">HW115_01485</name>
</gene>
<proteinExistence type="predicted"/>
<reference evidence="1 2" key="1">
    <citation type="submission" date="2020-07" db="EMBL/GenBank/DDBJ databases">
        <title>Roseicoccus Jingziensis gen. nov., sp. nov., isolated from coastal seawater.</title>
        <authorList>
            <person name="Feng X."/>
        </authorList>
    </citation>
    <scope>NUCLEOTIDE SEQUENCE [LARGE SCALE GENOMIC DNA]</scope>
    <source>
        <strain evidence="1 2">N1E253</strain>
    </source>
</reference>
<evidence type="ECO:0000313" key="1">
    <source>
        <dbReference type="EMBL" id="NWK54267.1"/>
    </source>
</evidence>
<dbReference type="RefSeq" id="WP_178930806.1">
    <property type="nucleotide sequence ID" value="NZ_JACBAZ010000001.1"/>
</dbReference>
<sequence>MRNWSISLKSRAAVFFVAGCVVLGLRGTAGAQTRLPSMVEAPWGGYFSAYERRQFHFGVNDEAQSVLYLIGKDRKRVGETRRLRIYAEVLVETEDGKRTVKRLKNDEGYHSKLKPGLEHKEVTFSATSVGEAKVEMHIQYDGNRVIMDGKILDRGGLKEGTLSFQYKIMVPAMYTDTYKSSSKKEKARMKRDRVRFLRARDGKKVTLKSYEAVDLGAPELAKGGVKQLIVSMDGQEGRDFVFECENDSQAFEFLNKEPGKKGKLWQGYTVIWKRPMGDDQTSPMVIEIK</sequence>
<dbReference type="Proteomes" id="UP000557872">
    <property type="component" value="Unassembled WGS sequence"/>
</dbReference>
<protein>
    <submittedName>
        <fullName evidence="1">Uncharacterized protein</fullName>
    </submittedName>
</protein>
<organism evidence="1 2">
    <name type="scientific">Oceaniferula marina</name>
    <dbReference type="NCBI Taxonomy" id="2748318"/>
    <lineage>
        <taxon>Bacteria</taxon>
        <taxon>Pseudomonadati</taxon>
        <taxon>Verrucomicrobiota</taxon>
        <taxon>Verrucomicrobiia</taxon>
        <taxon>Verrucomicrobiales</taxon>
        <taxon>Verrucomicrobiaceae</taxon>
        <taxon>Oceaniferula</taxon>
    </lineage>
</organism>
<dbReference type="EMBL" id="JACBAZ010000001">
    <property type="protein sequence ID" value="NWK54267.1"/>
    <property type="molecule type" value="Genomic_DNA"/>
</dbReference>
<accession>A0A851GGJ4</accession>
<comment type="caution">
    <text evidence="1">The sequence shown here is derived from an EMBL/GenBank/DDBJ whole genome shotgun (WGS) entry which is preliminary data.</text>
</comment>
<keyword evidence="2" id="KW-1185">Reference proteome</keyword>
<evidence type="ECO:0000313" key="2">
    <source>
        <dbReference type="Proteomes" id="UP000557872"/>
    </source>
</evidence>
<name>A0A851GGJ4_9BACT</name>
<dbReference type="AlphaFoldDB" id="A0A851GGJ4"/>